<keyword evidence="6" id="KW-1003">Cell membrane</keyword>
<reference evidence="9" key="1">
    <citation type="submission" date="2016-10" db="EMBL/GenBank/DDBJ databases">
        <authorList>
            <person name="Varghese N."/>
            <person name="Submissions S."/>
        </authorList>
    </citation>
    <scope>NUCLEOTIDE SEQUENCE [LARGE SCALE GENOMIC DNA]</scope>
    <source>
        <strain evidence="9">LMG 2223</strain>
    </source>
</reference>
<keyword evidence="2 6" id="KW-0597">Phosphoprotein</keyword>
<comment type="subunit">
    <text evidence="6">The complex is composed of six subunits: RnfA, RnfB, RnfC, RnfD, RnfE and RnfG.</text>
</comment>
<dbReference type="HAMAP" id="MF_00479">
    <property type="entry name" value="RsxG_RnfG"/>
    <property type="match status" value="1"/>
</dbReference>
<evidence type="ECO:0000256" key="4">
    <source>
        <dbReference type="ARBA" id="ARBA00022643"/>
    </source>
</evidence>
<dbReference type="InterPro" id="IPR007329">
    <property type="entry name" value="FMN-bd"/>
</dbReference>
<accession>A0A1H2LSE3</accession>
<keyword evidence="4 6" id="KW-0288">FMN</keyword>
<dbReference type="Pfam" id="PF04205">
    <property type="entry name" value="FMN_bind"/>
    <property type="match status" value="1"/>
</dbReference>
<dbReference type="AlphaFoldDB" id="A0A1H2LSE3"/>
<comment type="similarity">
    <text evidence="6">Belongs to the RnfG family.</text>
</comment>
<evidence type="ECO:0000256" key="3">
    <source>
        <dbReference type="ARBA" id="ARBA00022630"/>
    </source>
</evidence>
<evidence type="ECO:0000256" key="1">
    <source>
        <dbReference type="ARBA" id="ARBA00022448"/>
    </source>
</evidence>
<dbReference type="NCBIfam" id="TIGR01947">
    <property type="entry name" value="rnfG"/>
    <property type="match status" value="1"/>
</dbReference>
<sequence>MKPTREIIIVMLVAIAGAGLTVALQQLTTQPIAAQQRDLQNRTLLDLLPLAGYDIQPLAHPLLASPVALNHSRLLNGYLATLSGQPSAVVLHSQTIGYNDSIELLIAIAGNGKVLGVKTLKQSETPGLGGHITEPGHPWLAAFKGLSPNTPQEPAWALRKDGGQFDQMAGATVTSRAVLNAIHDALGYFDEHRQHLLERPVDE</sequence>
<dbReference type="GO" id="GO:0005886">
    <property type="term" value="C:plasma membrane"/>
    <property type="evidence" value="ECO:0007669"/>
    <property type="project" value="UniProtKB-SubCell"/>
</dbReference>
<dbReference type="STRING" id="46679.SAMN05216202_0342"/>
<comment type="cofactor">
    <cofactor evidence="6">
        <name>FMN</name>
        <dbReference type="ChEBI" id="CHEBI:58210"/>
    </cofactor>
</comment>
<dbReference type="GO" id="GO:0022900">
    <property type="term" value="P:electron transport chain"/>
    <property type="evidence" value="ECO:0007669"/>
    <property type="project" value="UniProtKB-UniRule"/>
</dbReference>
<keyword evidence="6" id="KW-0472">Membrane</keyword>
<dbReference type="PIRSF" id="PIRSF006091">
    <property type="entry name" value="E_trnsport_RnfG"/>
    <property type="match status" value="1"/>
</dbReference>
<gene>
    <name evidence="6" type="primary">rnfG</name>
    <name evidence="8" type="ORF">SAMN05216202_0342</name>
</gene>
<evidence type="ECO:0000313" key="8">
    <source>
        <dbReference type="EMBL" id="SDU83784.1"/>
    </source>
</evidence>
<dbReference type="Proteomes" id="UP000198600">
    <property type="component" value="Chromosome I"/>
</dbReference>
<dbReference type="RefSeq" id="WP_084381366.1">
    <property type="nucleotide sequence ID" value="NZ_LS483433.1"/>
</dbReference>
<keyword evidence="3 6" id="KW-0285">Flavoprotein</keyword>
<dbReference type="GO" id="GO:0009055">
    <property type="term" value="F:electron transfer activity"/>
    <property type="evidence" value="ECO:0007669"/>
    <property type="project" value="InterPro"/>
</dbReference>
<evidence type="ECO:0000313" key="9">
    <source>
        <dbReference type="Proteomes" id="UP000198600"/>
    </source>
</evidence>
<dbReference type="SMART" id="SM00900">
    <property type="entry name" value="FMN_bind"/>
    <property type="match status" value="1"/>
</dbReference>
<dbReference type="PANTHER" id="PTHR36118">
    <property type="entry name" value="ION-TRANSLOCATING OXIDOREDUCTASE COMPLEX SUBUNIT G"/>
    <property type="match status" value="1"/>
</dbReference>
<keyword evidence="5 6" id="KW-0249">Electron transport</keyword>
<feature type="domain" description="FMN-binding" evidence="7">
    <location>
        <begin position="97"/>
        <end position="189"/>
    </location>
</feature>
<dbReference type="GO" id="GO:0010181">
    <property type="term" value="F:FMN binding"/>
    <property type="evidence" value="ECO:0007669"/>
    <property type="project" value="InterPro"/>
</dbReference>
<evidence type="ECO:0000259" key="7">
    <source>
        <dbReference type="SMART" id="SM00900"/>
    </source>
</evidence>
<organism evidence="8 9">
    <name type="scientific">Pseudomonas mucidolens</name>
    <dbReference type="NCBI Taxonomy" id="46679"/>
    <lineage>
        <taxon>Bacteria</taxon>
        <taxon>Pseudomonadati</taxon>
        <taxon>Pseudomonadota</taxon>
        <taxon>Gammaproteobacteria</taxon>
        <taxon>Pseudomonadales</taxon>
        <taxon>Pseudomonadaceae</taxon>
        <taxon>Pseudomonas</taxon>
    </lineage>
</organism>
<feature type="modified residue" description="FMN phosphoryl threonine" evidence="6">
    <location>
        <position position="172"/>
    </location>
</feature>
<dbReference type="PANTHER" id="PTHR36118:SF1">
    <property type="entry name" value="ION-TRANSLOCATING OXIDOREDUCTASE COMPLEX SUBUNIT G"/>
    <property type="match status" value="1"/>
</dbReference>
<keyword evidence="6" id="KW-0997">Cell inner membrane</keyword>
<comment type="function">
    <text evidence="6">Part of a membrane-bound complex that couples electron transfer with translocation of ions across the membrane.</text>
</comment>
<keyword evidence="1 6" id="KW-0813">Transport</keyword>
<protein>
    <recommendedName>
        <fullName evidence="6">Ion-translocating oxidoreductase complex subunit G</fullName>
        <ecNumber evidence="6">7.-.-.-</ecNumber>
    </recommendedName>
    <alternativeName>
        <fullName evidence="6">Rnf electron transport complex subunit G</fullName>
    </alternativeName>
</protein>
<evidence type="ECO:0000256" key="6">
    <source>
        <dbReference type="HAMAP-Rule" id="MF_00479"/>
    </source>
</evidence>
<evidence type="ECO:0000256" key="5">
    <source>
        <dbReference type="ARBA" id="ARBA00022982"/>
    </source>
</evidence>
<dbReference type="OrthoDB" id="9784165at2"/>
<comment type="subcellular location">
    <subcellularLocation>
        <location evidence="6">Cell inner membrane</location>
        <topology evidence="6">Single-pass membrane protein</topology>
    </subcellularLocation>
</comment>
<keyword evidence="9" id="KW-1185">Reference proteome</keyword>
<name>A0A1H2LSE3_9PSED</name>
<keyword evidence="6" id="KW-0812">Transmembrane</keyword>
<keyword evidence="6" id="KW-1133">Transmembrane helix</keyword>
<dbReference type="InterPro" id="IPR010209">
    <property type="entry name" value="Ion_transpt_RnfG/RsxG"/>
</dbReference>
<dbReference type="EMBL" id="LT629802">
    <property type="protein sequence ID" value="SDU83784.1"/>
    <property type="molecule type" value="Genomic_DNA"/>
</dbReference>
<keyword evidence="6" id="KW-1278">Translocase</keyword>
<dbReference type="EC" id="7.-.-.-" evidence="6"/>
<proteinExistence type="inferred from homology"/>
<evidence type="ECO:0000256" key="2">
    <source>
        <dbReference type="ARBA" id="ARBA00022553"/>
    </source>
</evidence>